<gene>
    <name evidence="2" type="ORF">BCF44_104364</name>
</gene>
<name>A0A3E0HU76_9PSEU</name>
<dbReference type="PRINTS" id="PR00377">
    <property type="entry name" value="IMPHPHTASES"/>
</dbReference>
<dbReference type="GO" id="GO:0046872">
    <property type="term" value="F:metal ion binding"/>
    <property type="evidence" value="ECO:0007669"/>
    <property type="project" value="UniProtKB-KW"/>
</dbReference>
<dbReference type="GO" id="GO:0007165">
    <property type="term" value="P:signal transduction"/>
    <property type="evidence" value="ECO:0007669"/>
    <property type="project" value="TreeGrafter"/>
</dbReference>
<feature type="binding site" evidence="1">
    <location>
        <position position="85"/>
    </location>
    <ligand>
        <name>Mg(2+)</name>
        <dbReference type="ChEBI" id="CHEBI:18420"/>
        <label>1</label>
        <note>catalytic</note>
    </ligand>
</feature>
<sequence>MDLESLWTALDEHLLPLLLDYRGRLSALDVVEKSDRTLLSEADIAAQRMIVDTILEHYPDSGFVAEEDDEQLPRTGSPTWVVDPIDGTAEFLAPGSREYCSVVCRLDEGRPTGAYVLAPELATGGGPVRVHWAGQVQVNGSAAVAMPTPDVPARASVTRSRGTDARPFEAELDRIGSRVKLRTTSQTLDMLRTSIDVSDVTGAPQEQFDVFYRASQKIWDGAAGIGLSTAMGRLAVGTDGEDLLPFGEDLLAQREPTLAGSLVGAPGCVRWLVEAMRS</sequence>
<keyword evidence="1" id="KW-0479">Metal-binding</keyword>
<dbReference type="Proteomes" id="UP000256269">
    <property type="component" value="Unassembled WGS sequence"/>
</dbReference>
<dbReference type="GO" id="GO:0006020">
    <property type="term" value="P:inositol metabolic process"/>
    <property type="evidence" value="ECO:0007669"/>
    <property type="project" value="TreeGrafter"/>
</dbReference>
<evidence type="ECO:0000256" key="1">
    <source>
        <dbReference type="PIRSR" id="PIRSR600760-2"/>
    </source>
</evidence>
<dbReference type="InterPro" id="IPR000760">
    <property type="entry name" value="Inositol_monophosphatase-like"/>
</dbReference>
<comment type="cofactor">
    <cofactor evidence="1">
        <name>Mg(2+)</name>
        <dbReference type="ChEBI" id="CHEBI:18420"/>
    </cofactor>
</comment>
<keyword evidence="3" id="KW-1185">Reference proteome</keyword>
<keyword evidence="1" id="KW-0460">Magnesium</keyword>
<dbReference type="AlphaFoldDB" id="A0A3E0HU76"/>
<dbReference type="EMBL" id="QUNO01000004">
    <property type="protein sequence ID" value="REH50093.1"/>
    <property type="molecule type" value="Genomic_DNA"/>
</dbReference>
<reference evidence="2 3" key="1">
    <citation type="submission" date="2018-08" db="EMBL/GenBank/DDBJ databases">
        <title>Genomic Encyclopedia of Archaeal and Bacterial Type Strains, Phase II (KMG-II): from individual species to whole genera.</title>
        <authorList>
            <person name="Goeker M."/>
        </authorList>
    </citation>
    <scope>NUCLEOTIDE SEQUENCE [LARGE SCALE GENOMIC DNA]</scope>
    <source>
        <strain evidence="2 3">DSM 45791</strain>
    </source>
</reference>
<dbReference type="RefSeq" id="WP_116174615.1">
    <property type="nucleotide sequence ID" value="NZ_CP144375.1"/>
</dbReference>
<dbReference type="OrthoDB" id="9772456at2"/>
<evidence type="ECO:0000313" key="2">
    <source>
        <dbReference type="EMBL" id="REH50093.1"/>
    </source>
</evidence>
<comment type="caution">
    <text evidence="2">The sequence shown here is derived from an EMBL/GenBank/DDBJ whole genome shotgun (WGS) entry which is preliminary data.</text>
</comment>
<dbReference type="GO" id="GO:0008934">
    <property type="term" value="F:inositol monophosphate 1-phosphatase activity"/>
    <property type="evidence" value="ECO:0007669"/>
    <property type="project" value="TreeGrafter"/>
</dbReference>
<proteinExistence type="predicted"/>
<evidence type="ECO:0000313" key="3">
    <source>
        <dbReference type="Proteomes" id="UP000256269"/>
    </source>
</evidence>
<dbReference type="PANTHER" id="PTHR20854">
    <property type="entry name" value="INOSITOL MONOPHOSPHATASE"/>
    <property type="match status" value="1"/>
</dbReference>
<feature type="binding site" evidence="1">
    <location>
        <position position="86"/>
    </location>
    <ligand>
        <name>Mg(2+)</name>
        <dbReference type="ChEBI" id="CHEBI:18420"/>
        <label>1</label>
        <note>catalytic</note>
    </ligand>
</feature>
<dbReference type="PANTHER" id="PTHR20854:SF4">
    <property type="entry name" value="INOSITOL-1-MONOPHOSPHATASE-RELATED"/>
    <property type="match status" value="1"/>
</dbReference>
<organism evidence="2 3">
    <name type="scientific">Kutzneria buriramensis</name>
    <dbReference type="NCBI Taxonomy" id="1045776"/>
    <lineage>
        <taxon>Bacteria</taxon>
        <taxon>Bacillati</taxon>
        <taxon>Actinomycetota</taxon>
        <taxon>Actinomycetes</taxon>
        <taxon>Pseudonocardiales</taxon>
        <taxon>Pseudonocardiaceae</taxon>
        <taxon>Kutzneria</taxon>
    </lineage>
</organism>
<accession>A0A3E0HU76</accession>
<dbReference type="Pfam" id="PF00459">
    <property type="entry name" value="Inositol_P"/>
    <property type="match status" value="1"/>
</dbReference>
<dbReference type="Gene3D" id="3.30.540.10">
    <property type="entry name" value="Fructose-1,6-Bisphosphatase, subunit A, domain 1"/>
    <property type="match status" value="1"/>
</dbReference>
<protein>
    <submittedName>
        <fullName evidence="2">3'(2'), 5'-bisphosphate nucleotidase</fullName>
    </submittedName>
</protein>
<feature type="binding site" evidence="1">
    <location>
        <position position="83"/>
    </location>
    <ligand>
        <name>Mg(2+)</name>
        <dbReference type="ChEBI" id="CHEBI:18420"/>
        <label>1</label>
        <note>catalytic</note>
    </ligand>
</feature>
<dbReference type="SUPFAM" id="SSF56655">
    <property type="entry name" value="Carbohydrate phosphatase"/>
    <property type="match status" value="1"/>
</dbReference>
<feature type="binding site" evidence="1">
    <location>
        <position position="66"/>
    </location>
    <ligand>
        <name>Mg(2+)</name>
        <dbReference type="ChEBI" id="CHEBI:18420"/>
        <label>1</label>
        <note>catalytic</note>
    </ligand>
</feature>
<feature type="binding site" evidence="1">
    <location>
        <position position="220"/>
    </location>
    <ligand>
        <name>Mg(2+)</name>
        <dbReference type="ChEBI" id="CHEBI:18420"/>
        <label>2</label>
    </ligand>
</feature>